<dbReference type="Pfam" id="PF01853">
    <property type="entry name" value="MOZ_SAS"/>
    <property type="match status" value="1"/>
</dbReference>
<evidence type="ECO:0000259" key="13">
    <source>
        <dbReference type="PROSITE" id="PS51726"/>
    </source>
</evidence>
<evidence type="ECO:0000256" key="7">
    <source>
        <dbReference type="ARBA" id="ARBA00023242"/>
    </source>
</evidence>
<evidence type="ECO:0000256" key="3">
    <source>
        <dbReference type="ARBA" id="ARBA00022723"/>
    </source>
</evidence>
<feature type="compositionally biased region" description="Low complexity" evidence="11">
    <location>
        <begin position="130"/>
        <end position="142"/>
    </location>
</feature>
<evidence type="ECO:0000313" key="14">
    <source>
        <dbReference type="EMBL" id="KAL3816064.1"/>
    </source>
</evidence>
<feature type="compositionally biased region" description="Polar residues" evidence="11">
    <location>
        <begin position="18"/>
        <end position="28"/>
    </location>
</feature>
<feature type="compositionally biased region" description="Low complexity" evidence="11">
    <location>
        <begin position="57"/>
        <end position="73"/>
    </location>
</feature>
<gene>
    <name evidence="14" type="ORF">ACHAXA_010369</name>
</gene>
<keyword evidence="12" id="KW-0812">Transmembrane</keyword>
<evidence type="ECO:0000256" key="9">
    <source>
        <dbReference type="RuleBase" id="RU361211"/>
    </source>
</evidence>
<keyword evidence="5" id="KW-0862">Zinc</keyword>
<feature type="transmembrane region" description="Helical" evidence="12">
    <location>
        <begin position="528"/>
        <end position="555"/>
    </location>
</feature>
<dbReference type="EC" id="2.3.1.48" evidence="9"/>
<keyword evidence="10" id="KW-0175">Coiled coil</keyword>
<evidence type="ECO:0000256" key="10">
    <source>
        <dbReference type="SAM" id="Coils"/>
    </source>
</evidence>
<proteinExistence type="inferred from homology"/>
<name>A0ABD3RV27_9STRA</name>
<dbReference type="InterPro" id="IPR050603">
    <property type="entry name" value="MYST_HAT"/>
</dbReference>
<reference evidence="14 15" key="1">
    <citation type="submission" date="2024-10" db="EMBL/GenBank/DDBJ databases">
        <title>Updated reference genomes for cyclostephanoid diatoms.</title>
        <authorList>
            <person name="Roberts W.R."/>
            <person name="Alverson A.J."/>
        </authorList>
    </citation>
    <scope>NUCLEOTIDE SEQUENCE [LARGE SCALE GENOMIC DNA]</scope>
    <source>
        <strain evidence="14 15">AJA228-03</strain>
    </source>
</reference>
<evidence type="ECO:0000256" key="6">
    <source>
        <dbReference type="ARBA" id="ARBA00022853"/>
    </source>
</evidence>
<keyword evidence="7 9" id="KW-0539">Nucleus</keyword>
<evidence type="ECO:0000256" key="8">
    <source>
        <dbReference type="PIRSR" id="PIRSR602717-51"/>
    </source>
</evidence>
<evidence type="ECO:0000256" key="4">
    <source>
        <dbReference type="ARBA" id="ARBA00022771"/>
    </source>
</evidence>
<dbReference type="SUPFAM" id="SSF55729">
    <property type="entry name" value="Acyl-CoA N-acyltransferases (Nat)"/>
    <property type="match status" value="1"/>
</dbReference>
<feature type="region of interest" description="Disordered" evidence="11">
    <location>
        <begin position="322"/>
        <end position="350"/>
    </location>
</feature>
<keyword evidence="12" id="KW-0472">Membrane</keyword>
<dbReference type="GO" id="GO:0005634">
    <property type="term" value="C:nucleus"/>
    <property type="evidence" value="ECO:0007669"/>
    <property type="project" value="UniProtKB-SubCell"/>
</dbReference>
<feature type="region of interest" description="Disordered" evidence="11">
    <location>
        <begin position="1"/>
        <end position="162"/>
    </location>
</feature>
<evidence type="ECO:0000256" key="5">
    <source>
        <dbReference type="ARBA" id="ARBA00022833"/>
    </source>
</evidence>
<dbReference type="GO" id="GO:0004402">
    <property type="term" value="F:histone acetyltransferase activity"/>
    <property type="evidence" value="ECO:0007669"/>
    <property type="project" value="UniProtKB-ARBA"/>
</dbReference>
<feature type="active site" description="Proton donor/acceptor" evidence="8">
    <location>
        <position position="616"/>
    </location>
</feature>
<keyword evidence="15" id="KW-1185">Reference proteome</keyword>
<feature type="domain" description="MYST-type HAT" evidence="13">
    <location>
        <begin position="438"/>
        <end position="714"/>
    </location>
</feature>
<evidence type="ECO:0000313" key="15">
    <source>
        <dbReference type="Proteomes" id="UP001530377"/>
    </source>
</evidence>
<sequence>MADEDEVAGFEHDKDGSAASNDDQTITPATMPLLVTSGGDPPRRALRVNARVAGVQESAASSEGGGESNSPPAYGGGRGECNNTHAGSGGGGRGKGGGGGGSLSSSNANSPRGGGGNNVDQSASHPPLAPIISSFSSFSSSAPIPPPTTGPGSGRGIDAHPYSRGSVIEVVYVRRRTGGDGGRSRHRPANSCRNAWSERGRDMMDGMDEWITMERIVSPPSIGNAKMRALKKMEERRKREEEERRQTGRTMYEVGSYLAHSSSSLSVGLRGGVDVARGGSGSGISDGGVVISSDFVGPGVTGAAIPILAPRKRLRRMVSSAFGGATEDPGADVTTTTTKSGVATPPSTFWGGEASEAEAAVVRLTRRQRGGGGGGGAGSIGPGGPSSAMIAQSSSAIGMMMVAEEITAVDVVTTIAAPVLDEHEGMDAAALKEHEEVTKVKNVSTLELGKFRMDTWYFSPLPKELLRDSPGGMIDVLYVDEFSFNFFTRKEELLRYQQKTFALGNTTVDRRHPPGNEIYRCGNLSSEWMLGIFFTFALNHIYITLLSFVGIAPLLMSIMKWYHPVGYYSKEKYSDVGYNLACILTFPSHQRKGYGRFLIAFSYELSKKEEKVGSPEKPMSDLGQQAYIPYWTSTIVDFLLNHSKNSKSMSIMDIAKKTSIMAEDIIFALNTLGILKFVNGVYFIYAERAHLETLAKKHPVKEPRVDPNKLHWTPYITDVKRDKFSISSKKPSVEADASINTAN</sequence>
<evidence type="ECO:0000256" key="1">
    <source>
        <dbReference type="ARBA" id="ARBA00004123"/>
    </source>
</evidence>
<dbReference type="InterPro" id="IPR016181">
    <property type="entry name" value="Acyl_CoA_acyltransferase"/>
</dbReference>
<dbReference type="PROSITE" id="PS51726">
    <property type="entry name" value="MYST_HAT"/>
    <property type="match status" value="1"/>
</dbReference>
<dbReference type="Gene3D" id="3.40.630.30">
    <property type="match status" value="1"/>
</dbReference>
<keyword evidence="3" id="KW-0479">Metal-binding</keyword>
<comment type="caution">
    <text evidence="14">The sequence shown here is derived from an EMBL/GenBank/DDBJ whole genome shotgun (WGS) entry which is preliminary data.</text>
</comment>
<feature type="coiled-coil region" evidence="10">
    <location>
        <begin position="223"/>
        <end position="250"/>
    </location>
</feature>
<keyword evidence="6" id="KW-0156">Chromatin regulator</keyword>
<dbReference type="InterPro" id="IPR002717">
    <property type="entry name" value="HAT_MYST-type"/>
</dbReference>
<feature type="compositionally biased region" description="Gly residues" evidence="11">
    <location>
        <begin position="87"/>
        <end position="102"/>
    </location>
</feature>
<keyword evidence="12" id="KW-1133">Transmembrane helix</keyword>
<keyword evidence="4" id="KW-0863">Zinc-finger</keyword>
<keyword evidence="2" id="KW-0808">Transferase</keyword>
<dbReference type="PANTHER" id="PTHR10615:SF161">
    <property type="entry name" value="HISTONE ACETYLTRANSFERASE KAT7"/>
    <property type="match status" value="1"/>
</dbReference>
<comment type="similarity">
    <text evidence="9">Belongs to the MYST (SAS/MOZ) family.</text>
</comment>
<dbReference type="EMBL" id="JALLPB020000168">
    <property type="protein sequence ID" value="KAL3816064.1"/>
    <property type="molecule type" value="Genomic_DNA"/>
</dbReference>
<comment type="subcellular location">
    <subcellularLocation>
        <location evidence="1 9">Nucleus</location>
    </subcellularLocation>
</comment>
<protein>
    <recommendedName>
        <fullName evidence="9">Histone acetyltransferase</fullName>
        <ecNumber evidence="9">2.3.1.48</ecNumber>
    </recommendedName>
</protein>
<comment type="catalytic activity">
    <reaction evidence="9">
        <text>L-lysyl-[protein] + acetyl-CoA = N(6)-acetyl-L-lysyl-[protein] + CoA + H(+)</text>
        <dbReference type="Rhea" id="RHEA:45948"/>
        <dbReference type="Rhea" id="RHEA-COMP:9752"/>
        <dbReference type="Rhea" id="RHEA-COMP:10731"/>
        <dbReference type="ChEBI" id="CHEBI:15378"/>
        <dbReference type="ChEBI" id="CHEBI:29969"/>
        <dbReference type="ChEBI" id="CHEBI:57287"/>
        <dbReference type="ChEBI" id="CHEBI:57288"/>
        <dbReference type="ChEBI" id="CHEBI:61930"/>
        <dbReference type="EC" id="2.3.1.48"/>
    </reaction>
</comment>
<evidence type="ECO:0000256" key="12">
    <source>
        <dbReference type="SAM" id="Phobius"/>
    </source>
</evidence>
<dbReference type="Proteomes" id="UP001530377">
    <property type="component" value="Unassembled WGS sequence"/>
</dbReference>
<dbReference type="Gene3D" id="3.30.60.60">
    <property type="entry name" value="N-acetyl transferase-like"/>
    <property type="match status" value="1"/>
</dbReference>
<evidence type="ECO:0000256" key="2">
    <source>
        <dbReference type="ARBA" id="ARBA00022679"/>
    </source>
</evidence>
<dbReference type="FunFam" id="1.10.10.10:FF:000476">
    <property type="entry name" value="Histone acetyltransferase"/>
    <property type="match status" value="1"/>
</dbReference>
<dbReference type="Pfam" id="PF17772">
    <property type="entry name" value="zf-MYST"/>
    <property type="match status" value="1"/>
</dbReference>
<dbReference type="AlphaFoldDB" id="A0ABD3RV27"/>
<dbReference type="PANTHER" id="PTHR10615">
    <property type="entry name" value="HISTONE ACETYLTRANSFERASE"/>
    <property type="match status" value="1"/>
</dbReference>
<evidence type="ECO:0000256" key="11">
    <source>
        <dbReference type="SAM" id="MobiDB-lite"/>
    </source>
</evidence>
<organism evidence="14 15">
    <name type="scientific">Cyclostephanos tholiformis</name>
    <dbReference type="NCBI Taxonomy" id="382380"/>
    <lineage>
        <taxon>Eukaryota</taxon>
        <taxon>Sar</taxon>
        <taxon>Stramenopiles</taxon>
        <taxon>Ochrophyta</taxon>
        <taxon>Bacillariophyta</taxon>
        <taxon>Coscinodiscophyceae</taxon>
        <taxon>Thalassiosirophycidae</taxon>
        <taxon>Stephanodiscales</taxon>
        <taxon>Stephanodiscaceae</taxon>
        <taxon>Cyclostephanos</taxon>
    </lineage>
</organism>
<dbReference type="InterPro" id="IPR040706">
    <property type="entry name" value="Zf-MYST"/>
</dbReference>
<dbReference type="GO" id="GO:0008270">
    <property type="term" value="F:zinc ion binding"/>
    <property type="evidence" value="ECO:0007669"/>
    <property type="project" value="UniProtKB-KW"/>
</dbReference>
<accession>A0ABD3RV27</accession>